<protein>
    <submittedName>
        <fullName evidence="1">Uncharacterized protein</fullName>
    </submittedName>
</protein>
<keyword evidence="2" id="KW-1185">Reference proteome</keyword>
<proteinExistence type="predicted"/>
<reference evidence="1 2" key="1">
    <citation type="submission" date="2017-12" db="EMBL/GenBank/DDBJ databases">
        <title>The draft genome sequence of Brumimicrobium saltpan LHR20.</title>
        <authorList>
            <person name="Do Z.-J."/>
            <person name="Luo H.-R."/>
        </authorList>
    </citation>
    <scope>NUCLEOTIDE SEQUENCE [LARGE SCALE GENOMIC DNA]</scope>
    <source>
        <strain evidence="1 2">LHR20</strain>
    </source>
</reference>
<organism evidence="1 2">
    <name type="scientific">Brumimicrobium salinarum</name>
    <dbReference type="NCBI Taxonomy" id="2058658"/>
    <lineage>
        <taxon>Bacteria</taxon>
        <taxon>Pseudomonadati</taxon>
        <taxon>Bacteroidota</taxon>
        <taxon>Flavobacteriia</taxon>
        <taxon>Flavobacteriales</taxon>
        <taxon>Crocinitomicaceae</taxon>
        <taxon>Brumimicrobium</taxon>
    </lineage>
</organism>
<evidence type="ECO:0000313" key="1">
    <source>
        <dbReference type="EMBL" id="PKR80886.1"/>
    </source>
</evidence>
<dbReference type="PROSITE" id="PS51257">
    <property type="entry name" value="PROKAR_LIPOPROTEIN"/>
    <property type="match status" value="1"/>
</dbReference>
<dbReference type="EMBL" id="PJNI01000007">
    <property type="protein sequence ID" value="PKR80886.1"/>
    <property type="molecule type" value="Genomic_DNA"/>
</dbReference>
<dbReference type="Proteomes" id="UP000236654">
    <property type="component" value="Unassembled WGS sequence"/>
</dbReference>
<comment type="caution">
    <text evidence="1">The sequence shown here is derived from an EMBL/GenBank/DDBJ whole genome shotgun (WGS) entry which is preliminary data.</text>
</comment>
<evidence type="ECO:0000313" key="2">
    <source>
        <dbReference type="Proteomes" id="UP000236654"/>
    </source>
</evidence>
<name>A0A2I0R2U2_9FLAO</name>
<dbReference type="OrthoDB" id="9980817at2"/>
<accession>A0A2I0R2U2</accession>
<dbReference type="RefSeq" id="WP_101334268.1">
    <property type="nucleotide sequence ID" value="NZ_PJNI01000007.1"/>
</dbReference>
<sequence length="306" mass="33660">MKKQLIFATAAVMALAFTSCKKYEVSGPLEISELETVKIEGNLMAELDESNSVLEAVPNGTKVMITIPMSEYNPSNTSGSNHVVSTTTKANGKFSLNVPVTNSGIDATLSFASFVYDKKYSELGSASYTEKTEYTLANKFFSGLGTNAGSNSINLGSVVYNENSIDPNSGTFEPTTSVTYEGTLTYLAERRVGVNQPDTLINLPIPSGTEVFVRILAEDYYGQTYREEQTITVGSGGSYSIEVPCVENGTSELFFDSQTILKYEDYITDERFEYNYTLLNIEDLYFTDYANKDFTYSQGALIQQLP</sequence>
<gene>
    <name evidence="1" type="ORF">CW751_06870</name>
</gene>
<dbReference type="AlphaFoldDB" id="A0A2I0R2U2"/>